<feature type="domain" description="GGDEF" evidence="4">
    <location>
        <begin position="253"/>
        <end position="392"/>
    </location>
</feature>
<feature type="transmembrane region" description="Helical" evidence="3">
    <location>
        <begin position="193"/>
        <end position="215"/>
    </location>
</feature>
<dbReference type="PANTHER" id="PTHR45138">
    <property type="entry name" value="REGULATORY COMPONENTS OF SENSORY TRANSDUCTION SYSTEM"/>
    <property type="match status" value="1"/>
</dbReference>
<name>A0ABW2QQ42_9BURK</name>
<comment type="caution">
    <text evidence="5">The sequence shown here is derived from an EMBL/GenBank/DDBJ whole genome shotgun (WGS) entry which is preliminary data.</text>
</comment>
<organism evidence="5 6">
    <name type="scientific">Hydrogenophaga atypica</name>
    <dbReference type="NCBI Taxonomy" id="249409"/>
    <lineage>
        <taxon>Bacteria</taxon>
        <taxon>Pseudomonadati</taxon>
        <taxon>Pseudomonadota</taxon>
        <taxon>Betaproteobacteria</taxon>
        <taxon>Burkholderiales</taxon>
        <taxon>Comamonadaceae</taxon>
        <taxon>Hydrogenophaga</taxon>
    </lineage>
</organism>
<feature type="transmembrane region" description="Helical" evidence="3">
    <location>
        <begin position="64"/>
        <end position="86"/>
    </location>
</feature>
<feature type="transmembrane region" description="Helical" evidence="3">
    <location>
        <begin position="40"/>
        <end position="58"/>
    </location>
</feature>
<feature type="transmembrane region" description="Helical" evidence="3">
    <location>
        <begin position="151"/>
        <end position="173"/>
    </location>
</feature>
<protein>
    <recommendedName>
        <fullName evidence="1">diguanylate cyclase</fullName>
        <ecNumber evidence="1">2.7.7.65</ecNumber>
    </recommendedName>
</protein>
<evidence type="ECO:0000313" key="5">
    <source>
        <dbReference type="EMBL" id="MFC7409448.1"/>
    </source>
</evidence>
<gene>
    <name evidence="5" type="ORF">ACFQPB_11305</name>
</gene>
<dbReference type="EC" id="2.7.7.65" evidence="1"/>
<keyword evidence="6" id="KW-1185">Reference proteome</keyword>
<accession>A0ABW2QQ42</accession>
<keyword evidence="3" id="KW-0812">Transmembrane</keyword>
<dbReference type="PROSITE" id="PS50887">
    <property type="entry name" value="GGDEF"/>
    <property type="match status" value="1"/>
</dbReference>
<sequence>MQAIDPATLMLAAAMTGFLSGAFSLMAAKAFAGVGASARDWGHGTLTLGCAALLWFLTPPLPHWVGFVLGNSMVVLTPVFLLRAIYCYEGDRLHKTTTSLMLALGLGSIFSAQWAEAPTTLAVAGIALAHLMFSVLGGWRLYWQGRRSGSVYCLVIFMVLVIVGLATLARLMVLLFGEGAAAVAPVANSKTQIAAIAVITLLVIAGTFGFLGMVAERSRALILENANRDALTGVLTRGAFYEQAERLLSKTEAPLVLLMLDIDHFKRINDTHGHPTGDAVIRHAARLIQRNSRTNDLVGRYGGEEFCVLLPSCGLVEGRRIAERFVQEAAQQPARVASGEPLPWTLSVGYVAAVKTEGKNELFRLDTLIAAADAALYEAKRQGRNRAIQASQAELDSLVRQHARLPAGQQA</sequence>
<dbReference type="Pfam" id="PF00990">
    <property type="entry name" value="GGDEF"/>
    <property type="match status" value="1"/>
</dbReference>
<dbReference type="InterPro" id="IPR043128">
    <property type="entry name" value="Rev_trsase/Diguanyl_cyclase"/>
</dbReference>
<evidence type="ECO:0000259" key="4">
    <source>
        <dbReference type="PROSITE" id="PS50887"/>
    </source>
</evidence>
<feature type="transmembrane region" description="Helical" evidence="3">
    <location>
        <begin position="98"/>
        <end position="115"/>
    </location>
</feature>
<dbReference type="Proteomes" id="UP001596501">
    <property type="component" value="Unassembled WGS sequence"/>
</dbReference>
<dbReference type="InterPro" id="IPR050469">
    <property type="entry name" value="Diguanylate_Cyclase"/>
</dbReference>
<dbReference type="SUPFAM" id="SSF55073">
    <property type="entry name" value="Nucleotide cyclase"/>
    <property type="match status" value="1"/>
</dbReference>
<dbReference type="CDD" id="cd01949">
    <property type="entry name" value="GGDEF"/>
    <property type="match status" value="1"/>
</dbReference>
<evidence type="ECO:0000256" key="2">
    <source>
        <dbReference type="ARBA" id="ARBA00034247"/>
    </source>
</evidence>
<dbReference type="PANTHER" id="PTHR45138:SF9">
    <property type="entry name" value="DIGUANYLATE CYCLASE DGCM-RELATED"/>
    <property type="match status" value="1"/>
</dbReference>
<feature type="transmembrane region" description="Helical" evidence="3">
    <location>
        <begin position="6"/>
        <end position="28"/>
    </location>
</feature>
<dbReference type="Gene3D" id="3.30.70.270">
    <property type="match status" value="1"/>
</dbReference>
<evidence type="ECO:0000256" key="3">
    <source>
        <dbReference type="SAM" id="Phobius"/>
    </source>
</evidence>
<keyword evidence="3" id="KW-0472">Membrane</keyword>
<dbReference type="EMBL" id="JBHTCA010000006">
    <property type="protein sequence ID" value="MFC7409448.1"/>
    <property type="molecule type" value="Genomic_DNA"/>
</dbReference>
<dbReference type="SMART" id="SM00267">
    <property type="entry name" value="GGDEF"/>
    <property type="match status" value="1"/>
</dbReference>
<proteinExistence type="predicted"/>
<dbReference type="InterPro" id="IPR029787">
    <property type="entry name" value="Nucleotide_cyclase"/>
</dbReference>
<comment type="catalytic activity">
    <reaction evidence="2">
        <text>2 GTP = 3',3'-c-di-GMP + 2 diphosphate</text>
        <dbReference type="Rhea" id="RHEA:24898"/>
        <dbReference type="ChEBI" id="CHEBI:33019"/>
        <dbReference type="ChEBI" id="CHEBI:37565"/>
        <dbReference type="ChEBI" id="CHEBI:58805"/>
        <dbReference type="EC" id="2.7.7.65"/>
    </reaction>
</comment>
<dbReference type="InterPro" id="IPR000160">
    <property type="entry name" value="GGDEF_dom"/>
</dbReference>
<feature type="transmembrane region" description="Helical" evidence="3">
    <location>
        <begin position="121"/>
        <end position="139"/>
    </location>
</feature>
<dbReference type="NCBIfam" id="TIGR00254">
    <property type="entry name" value="GGDEF"/>
    <property type="match status" value="1"/>
</dbReference>
<keyword evidence="3" id="KW-1133">Transmembrane helix</keyword>
<evidence type="ECO:0000256" key="1">
    <source>
        <dbReference type="ARBA" id="ARBA00012528"/>
    </source>
</evidence>
<reference evidence="6" key="1">
    <citation type="journal article" date="2019" name="Int. J. Syst. Evol. Microbiol.">
        <title>The Global Catalogue of Microorganisms (GCM) 10K type strain sequencing project: providing services to taxonomists for standard genome sequencing and annotation.</title>
        <authorList>
            <consortium name="The Broad Institute Genomics Platform"/>
            <consortium name="The Broad Institute Genome Sequencing Center for Infectious Disease"/>
            <person name="Wu L."/>
            <person name="Ma J."/>
        </authorList>
    </citation>
    <scope>NUCLEOTIDE SEQUENCE [LARGE SCALE GENOMIC DNA]</scope>
    <source>
        <strain evidence="6">CGMCC 1.12371</strain>
    </source>
</reference>
<evidence type="ECO:0000313" key="6">
    <source>
        <dbReference type="Proteomes" id="UP001596501"/>
    </source>
</evidence>